<name>A0A1C6WS12_PLACE</name>
<dbReference type="InterPro" id="IPR006484">
    <property type="entry name" value="PYST_B"/>
</dbReference>
<proteinExistence type="predicted"/>
<organism evidence="1">
    <name type="scientific">Plasmodium chabaudi adami</name>
    <dbReference type="NCBI Taxonomy" id="5826"/>
    <lineage>
        <taxon>Eukaryota</taxon>
        <taxon>Sar</taxon>
        <taxon>Alveolata</taxon>
        <taxon>Apicomplexa</taxon>
        <taxon>Aconoidasida</taxon>
        <taxon>Haemosporida</taxon>
        <taxon>Plasmodiidae</taxon>
        <taxon>Plasmodium</taxon>
        <taxon>Plasmodium (Vinckeia)</taxon>
    </lineage>
</organism>
<sequence length="97" mass="11997">MKKKNELSNKRNDEIEIQLIQYKRIIKKDENNSVSQHEDFKQLENYENVLKSKYDNFESEYNEIISSNNYKEFKTNRKLKADKKLLMMWLVFIYFIF</sequence>
<protein>
    <submittedName>
        <fullName evidence="1">Uncharacterized protein</fullName>
    </submittedName>
</protein>
<accession>A0A1C6WS12</accession>
<dbReference type="EMBL" id="FMIN01000411">
    <property type="protein sequence ID" value="SCL91723.1"/>
    <property type="molecule type" value="Genomic_DNA"/>
</dbReference>
<dbReference type="Pfam" id="PF09592">
    <property type="entry name" value="DUF2031"/>
    <property type="match status" value="1"/>
</dbReference>
<reference evidence="1" key="1">
    <citation type="submission" date="2016-08" db="EMBL/GenBank/DDBJ databases">
        <authorList>
            <consortium name="Pathogen Informatics"/>
        </authorList>
    </citation>
    <scope>NUCLEOTIDE SEQUENCE</scope>
    <source>
        <strain evidence="1">DS</strain>
    </source>
</reference>
<dbReference type="Proteomes" id="UP000507536">
    <property type="component" value="Unassembled WGS sequence"/>
</dbReference>
<evidence type="ECO:0000313" key="1">
    <source>
        <dbReference type="EMBL" id="SCL91723.1"/>
    </source>
</evidence>
<gene>
    <name evidence="1" type="ORF">PCHDS_000541800</name>
</gene>
<dbReference type="AlphaFoldDB" id="A0A1C6WS12"/>